<dbReference type="Proteomes" id="UP000234681">
    <property type="component" value="Chromosome 6"/>
</dbReference>
<reference evidence="3" key="1">
    <citation type="submission" date="2005-09" db="EMBL/GenBank/DDBJ databases">
        <authorList>
            <person name="Mural R.J."/>
            <person name="Li P.W."/>
            <person name="Adams M.D."/>
            <person name="Amanatides P.G."/>
            <person name="Baden-Tillson H."/>
            <person name="Barnstead M."/>
            <person name="Chin S.H."/>
            <person name="Dew I."/>
            <person name="Evans C.A."/>
            <person name="Ferriera S."/>
            <person name="Flanigan M."/>
            <person name="Fosler C."/>
            <person name="Glodek A."/>
            <person name="Gu Z."/>
            <person name="Holt R.A."/>
            <person name="Jennings D."/>
            <person name="Kraft C.L."/>
            <person name="Lu F."/>
            <person name="Nguyen T."/>
            <person name="Nusskern D.R."/>
            <person name="Pfannkoch C.M."/>
            <person name="Sitter C."/>
            <person name="Sutton G.G."/>
            <person name="Venter J.C."/>
            <person name="Wang Z."/>
            <person name="Woodage T."/>
            <person name="Zheng X.H."/>
            <person name="Zhong F."/>
        </authorList>
    </citation>
    <scope>NUCLEOTIDE SEQUENCE [LARGE SCALE GENOMIC DNA]</scope>
    <source>
        <strain>BN</strain>
        <strain evidence="3">Sprague-Dawley</strain>
    </source>
</reference>
<dbReference type="AlphaFoldDB" id="A6JEG0"/>
<accession>A6JEG0</accession>
<organism evidence="2 3">
    <name type="scientific">Rattus norvegicus</name>
    <name type="common">Rat</name>
    <dbReference type="NCBI Taxonomy" id="10116"/>
    <lineage>
        <taxon>Eukaryota</taxon>
        <taxon>Metazoa</taxon>
        <taxon>Chordata</taxon>
        <taxon>Craniata</taxon>
        <taxon>Vertebrata</taxon>
        <taxon>Euteleostomi</taxon>
        <taxon>Mammalia</taxon>
        <taxon>Eutheria</taxon>
        <taxon>Euarchontoglires</taxon>
        <taxon>Glires</taxon>
        <taxon>Rodentia</taxon>
        <taxon>Myomorpha</taxon>
        <taxon>Muroidea</taxon>
        <taxon>Muridae</taxon>
        <taxon>Murinae</taxon>
        <taxon>Rattus</taxon>
    </lineage>
</organism>
<evidence type="ECO:0000256" key="1">
    <source>
        <dbReference type="SAM" id="MobiDB-lite"/>
    </source>
</evidence>
<feature type="region of interest" description="Disordered" evidence="1">
    <location>
        <begin position="29"/>
        <end position="56"/>
    </location>
</feature>
<evidence type="ECO:0000313" key="3">
    <source>
        <dbReference type="Proteomes" id="UP000234681"/>
    </source>
</evidence>
<proteinExistence type="predicted"/>
<dbReference type="EMBL" id="CH473982">
    <property type="protein sequence ID" value="EDL81704.1"/>
    <property type="molecule type" value="Genomic_DNA"/>
</dbReference>
<sequence length="56" mass="5747">MCKATAPLAPSDLEPHTCAQVQLKTSMVPAREGPSTKIILSPTIGKSSGSKQKAGP</sequence>
<protein>
    <submittedName>
        <fullName evidence="2">RCG20599</fullName>
    </submittedName>
</protein>
<name>A6JEG0_RAT</name>
<feature type="compositionally biased region" description="Polar residues" evidence="1">
    <location>
        <begin position="44"/>
        <end position="56"/>
    </location>
</feature>
<evidence type="ECO:0000313" key="2">
    <source>
        <dbReference type="EMBL" id="EDL81704.1"/>
    </source>
</evidence>
<gene>
    <name evidence="2" type="ORF">rCG_20599</name>
</gene>